<sequence>MASTTFTLARTTLTRSSPILRRAALPLSLGLASGLIAVHSQRPLRFDAQPVMAGQSRAFSSRGQEESPRRRDGLNSNTVSQLSGGSLSGFVAGVLVSVFSKTLVLLAGIAMVLVQVAQRNGIDLISHFKLKQRLQSSRILAALNRHTAFRLSFAVAFTLSAFMSF</sequence>
<evidence type="ECO:0000256" key="1">
    <source>
        <dbReference type="ARBA" id="ARBA00004370"/>
    </source>
</evidence>
<organism evidence="8 9">
    <name type="scientific">Canariomyces notabilis</name>
    <dbReference type="NCBI Taxonomy" id="2074819"/>
    <lineage>
        <taxon>Eukaryota</taxon>
        <taxon>Fungi</taxon>
        <taxon>Dikarya</taxon>
        <taxon>Ascomycota</taxon>
        <taxon>Pezizomycotina</taxon>
        <taxon>Sordariomycetes</taxon>
        <taxon>Sordariomycetidae</taxon>
        <taxon>Sordariales</taxon>
        <taxon>Chaetomiaceae</taxon>
        <taxon>Canariomyces</taxon>
    </lineage>
</organism>
<dbReference type="RefSeq" id="XP_064671926.1">
    <property type="nucleotide sequence ID" value="XM_064819112.1"/>
</dbReference>
<keyword evidence="9" id="KW-1185">Reference proteome</keyword>
<evidence type="ECO:0000313" key="8">
    <source>
        <dbReference type="EMBL" id="KAK4114356.1"/>
    </source>
</evidence>
<feature type="region of interest" description="Disordered" evidence="6">
    <location>
        <begin position="55"/>
        <end position="77"/>
    </location>
</feature>
<evidence type="ECO:0000256" key="2">
    <source>
        <dbReference type="ARBA" id="ARBA00009160"/>
    </source>
</evidence>
<gene>
    <name evidence="8" type="ORF">N656DRAFT_843902</name>
</gene>
<keyword evidence="3 7" id="KW-0812">Transmembrane</keyword>
<dbReference type="EMBL" id="MU853337">
    <property type="protein sequence ID" value="KAK4114356.1"/>
    <property type="molecule type" value="Genomic_DNA"/>
</dbReference>
<dbReference type="GO" id="GO:0016020">
    <property type="term" value="C:membrane"/>
    <property type="evidence" value="ECO:0007669"/>
    <property type="project" value="UniProtKB-SubCell"/>
</dbReference>
<accession>A0AAN6TH57</accession>
<keyword evidence="5 7" id="KW-0472">Membrane</keyword>
<evidence type="ECO:0000256" key="6">
    <source>
        <dbReference type="SAM" id="MobiDB-lite"/>
    </source>
</evidence>
<evidence type="ECO:0000256" key="7">
    <source>
        <dbReference type="SAM" id="Phobius"/>
    </source>
</evidence>
<comment type="subcellular location">
    <subcellularLocation>
        <location evidence="1">Membrane</location>
    </subcellularLocation>
</comment>
<dbReference type="InterPro" id="IPR007014">
    <property type="entry name" value="FUN14"/>
</dbReference>
<evidence type="ECO:0000256" key="4">
    <source>
        <dbReference type="ARBA" id="ARBA00022989"/>
    </source>
</evidence>
<dbReference type="AlphaFoldDB" id="A0AAN6TH57"/>
<keyword evidence="4 7" id="KW-1133">Transmembrane helix</keyword>
<evidence type="ECO:0000256" key="5">
    <source>
        <dbReference type="ARBA" id="ARBA00023136"/>
    </source>
</evidence>
<evidence type="ECO:0000256" key="3">
    <source>
        <dbReference type="ARBA" id="ARBA00022692"/>
    </source>
</evidence>
<dbReference type="Pfam" id="PF04930">
    <property type="entry name" value="FUN14"/>
    <property type="match status" value="1"/>
</dbReference>
<protein>
    <recommendedName>
        <fullName evidence="10">Fun14 family protein</fullName>
    </recommendedName>
</protein>
<comment type="caution">
    <text evidence="8">The sequence shown here is derived from an EMBL/GenBank/DDBJ whole genome shotgun (WGS) entry which is preliminary data.</text>
</comment>
<name>A0AAN6TH57_9PEZI</name>
<evidence type="ECO:0008006" key="10">
    <source>
        <dbReference type="Google" id="ProtNLM"/>
    </source>
</evidence>
<feature type="transmembrane region" description="Helical" evidence="7">
    <location>
        <begin position="90"/>
        <end position="114"/>
    </location>
</feature>
<reference evidence="8" key="1">
    <citation type="journal article" date="2023" name="Mol. Phylogenet. Evol.">
        <title>Genome-scale phylogeny and comparative genomics of the fungal order Sordariales.</title>
        <authorList>
            <person name="Hensen N."/>
            <person name="Bonometti L."/>
            <person name="Westerberg I."/>
            <person name="Brannstrom I.O."/>
            <person name="Guillou S."/>
            <person name="Cros-Aarteil S."/>
            <person name="Calhoun S."/>
            <person name="Haridas S."/>
            <person name="Kuo A."/>
            <person name="Mondo S."/>
            <person name="Pangilinan J."/>
            <person name="Riley R."/>
            <person name="LaButti K."/>
            <person name="Andreopoulos B."/>
            <person name="Lipzen A."/>
            <person name="Chen C."/>
            <person name="Yan M."/>
            <person name="Daum C."/>
            <person name="Ng V."/>
            <person name="Clum A."/>
            <person name="Steindorff A."/>
            <person name="Ohm R.A."/>
            <person name="Martin F."/>
            <person name="Silar P."/>
            <person name="Natvig D.O."/>
            <person name="Lalanne C."/>
            <person name="Gautier V."/>
            <person name="Ament-Velasquez S.L."/>
            <person name="Kruys A."/>
            <person name="Hutchinson M.I."/>
            <person name="Powell A.J."/>
            <person name="Barry K."/>
            <person name="Miller A.N."/>
            <person name="Grigoriev I.V."/>
            <person name="Debuchy R."/>
            <person name="Gladieux P."/>
            <person name="Hiltunen Thoren M."/>
            <person name="Johannesson H."/>
        </authorList>
    </citation>
    <scope>NUCLEOTIDE SEQUENCE</scope>
    <source>
        <strain evidence="8">CBS 508.74</strain>
    </source>
</reference>
<comment type="similarity">
    <text evidence="2">Belongs to the FUN14 family.</text>
</comment>
<proteinExistence type="inferred from homology"/>
<reference evidence="8" key="2">
    <citation type="submission" date="2023-05" db="EMBL/GenBank/DDBJ databases">
        <authorList>
            <consortium name="Lawrence Berkeley National Laboratory"/>
            <person name="Steindorff A."/>
            <person name="Hensen N."/>
            <person name="Bonometti L."/>
            <person name="Westerberg I."/>
            <person name="Brannstrom I.O."/>
            <person name="Guillou S."/>
            <person name="Cros-Aarteil S."/>
            <person name="Calhoun S."/>
            <person name="Haridas S."/>
            <person name="Kuo A."/>
            <person name="Mondo S."/>
            <person name="Pangilinan J."/>
            <person name="Riley R."/>
            <person name="Labutti K."/>
            <person name="Andreopoulos B."/>
            <person name="Lipzen A."/>
            <person name="Chen C."/>
            <person name="Yanf M."/>
            <person name="Daum C."/>
            <person name="Ng V."/>
            <person name="Clum A."/>
            <person name="Ohm R."/>
            <person name="Martin F."/>
            <person name="Silar P."/>
            <person name="Natvig D."/>
            <person name="Lalanne C."/>
            <person name="Gautier V."/>
            <person name="Ament-Velasquez S.L."/>
            <person name="Kruys A."/>
            <person name="Hutchinson M.I."/>
            <person name="Powell A.J."/>
            <person name="Barry K."/>
            <person name="Miller A.N."/>
            <person name="Grigoriev I.V."/>
            <person name="Debuchy R."/>
            <person name="Gladieux P."/>
            <person name="Thoren M.H."/>
            <person name="Johannesson H."/>
        </authorList>
    </citation>
    <scope>NUCLEOTIDE SEQUENCE</scope>
    <source>
        <strain evidence="8">CBS 508.74</strain>
    </source>
</reference>
<evidence type="ECO:0000313" key="9">
    <source>
        <dbReference type="Proteomes" id="UP001302812"/>
    </source>
</evidence>
<feature type="compositionally biased region" description="Basic and acidic residues" evidence="6">
    <location>
        <begin position="63"/>
        <end position="73"/>
    </location>
</feature>
<dbReference type="GeneID" id="89943238"/>
<dbReference type="Proteomes" id="UP001302812">
    <property type="component" value="Unassembled WGS sequence"/>
</dbReference>